<sequence>MLLSGSCRYILVYGDGPARHTQLIVVFVALCCLFRAQRSYLLHGV</sequence>
<proteinExistence type="predicted"/>
<name>A0A0A9EWG9_ARUDO</name>
<accession>A0A0A9EWG9</accession>
<reference evidence="1" key="1">
    <citation type="submission" date="2014-09" db="EMBL/GenBank/DDBJ databases">
        <authorList>
            <person name="Magalhaes I.L.F."/>
            <person name="Oliveira U."/>
            <person name="Santos F.R."/>
            <person name="Vidigal T.H.D.A."/>
            <person name="Brescovit A.D."/>
            <person name="Santos A.J."/>
        </authorList>
    </citation>
    <scope>NUCLEOTIDE SEQUENCE</scope>
    <source>
        <tissue evidence="1">Shoot tissue taken approximately 20 cm above the soil surface</tissue>
    </source>
</reference>
<dbReference type="AlphaFoldDB" id="A0A0A9EWG9"/>
<dbReference type="EMBL" id="GBRH01195685">
    <property type="protein sequence ID" value="JAE02211.1"/>
    <property type="molecule type" value="Transcribed_RNA"/>
</dbReference>
<evidence type="ECO:0000313" key="1">
    <source>
        <dbReference type="EMBL" id="JAE02211.1"/>
    </source>
</evidence>
<protein>
    <submittedName>
        <fullName evidence="1">Uncharacterized protein</fullName>
    </submittedName>
</protein>
<reference evidence="1" key="2">
    <citation type="journal article" date="2015" name="Data Brief">
        <title>Shoot transcriptome of the giant reed, Arundo donax.</title>
        <authorList>
            <person name="Barrero R.A."/>
            <person name="Guerrero F.D."/>
            <person name="Moolhuijzen P."/>
            <person name="Goolsby J.A."/>
            <person name="Tidwell J."/>
            <person name="Bellgard S.E."/>
            <person name="Bellgard M.I."/>
        </authorList>
    </citation>
    <scope>NUCLEOTIDE SEQUENCE</scope>
    <source>
        <tissue evidence="1">Shoot tissue taken approximately 20 cm above the soil surface</tissue>
    </source>
</reference>
<organism evidence="1">
    <name type="scientific">Arundo donax</name>
    <name type="common">Giant reed</name>
    <name type="synonym">Donax arundinaceus</name>
    <dbReference type="NCBI Taxonomy" id="35708"/>
    <lineage>
        <taxon>Eukaryota</taxon>
        <taxon>Viridiplantae</taxon>
        <taxon>Streptophyta</taxon>
        <taxon>Embryophyta</taxon>
        <taxon>Tracheophyta</taxon>
        <taxon>Spermatophyta</taxon>
        <taxon>Magnoliopsida</taxon>
        <taxon>Liliopsida</taxon>
        <taxon>Poales</taxon>
        <taxon>Poaceae</taxon>
        <taxon>PACMAD clade</taxon>
        <taxon>Arundinoideae</taxon>
        <taxon>Arundineae</taxon>
        <taxon>Arundo</taxon>
    </lineage>
</organism>